<proteinExistence type="predicted"/>
<keyword evidence="3" id="KW-1185">Reference proteome</keyword>
<name>A0A2G9C6M4_9BURK</name>
<dbReference type="AlphaFoldDB" id="A0A2G9C6M4"/>
<dbReference type="EMBL" id="PEOG01000045">
    <property type="protein sequence ID" value="PIM52100.1"/>
    <property type="molecule type" value="Genomic_DNA"/>
</dbReference>
<dbReference type="RefSeq" id="WP_099862653.1">
    <property type="nucleotide sequence ID" value="NZ_PEOG01000045.1"/>
</dbReference>
<comment type="caution">
    <text evidence="2">The sequence shown here is derived from an EMBL/GenBank/DDBJ whole genome shotgun (WGS) entry which is preliminary data.</text>
</comment>
<evidence type="ECO:0000313" key="2">
    <source>
        <dbReference type="EMBL" id="PIM52100.1"/>
    </source>
</evidence>
<dbReference type="Gene3D" id="2.160.10.20">
    <property type="entry name" value="Insect antifreeze protein"/>
    <property type="match status" value="1"/>
</dbReference>
<evidence type="ECO:0000313" key="3">
    <source>
        <dbReference type="Proteomes" id="UP000231501"/>
    </source>
</evidence>
<evidence type="ECO:0000256" key="1">
    <source>
        <dbReference type="SAM" id="MobiDB-lite"/>
    </source>
</evidence>
<protein>
    <submittedName>
        <fullName evidence="2">Uncharacterized protein</fullName>
    </submittedName>
</protein>
<dbReference type="OrthoDB" id="8641246at2"/>
<reference evidence="2 3" key="1">
    <citation type="submission" date="2017-11" db="EMBL/GenBank/DDBJ databases">
        <title>Draft genome sequence of Mitsuaria sp. HWN-4.</title>
        <authorList>
            <person name="Gundlapally S.R."/>
        </authorList>
    </citation>
    <scope>NUCLEOTIDE SEQUENCE [LARGE SCALE GENOMIC DNA]</scope>
    <source>
        <strain evidence="2 3">HWN-4</strain>
    </source>
</reference>
<gene>
    <name evidence="2" type="ORF">CS062_16225</name>
</gene>
<feature type="region of interest" description="Disordered" evidence="1">
    <location>
        <begin position="65"/>
        <end position="96"/>
    </location>
</feature>
<organism evidence="2 3">
    <name type="scientific">Roseateles chitinivorans</name>
    <dbReference type="NCBI Taxonomy" id="2917965"/>
    <lineage>
        <taxon>Bacteria</taxon>
        <taxon>Pseudomonadati</taxon>
        <taxon>Pseudomonadota</taxon>
        <taxon>Betaproteobacteria</taxon>
        <taxon>Burkholderiales</taxon>
        <taxon>Sphaerotilaceae</taxon>
        <taxon>Roseateles</taxon>
    </lineage>
</organism>
<sequence length="679" mass="70076">MVDRRKDIPAVNSPNFLQKVREAMSTYLGNLGDKLDRGVTVRDLVDAGLVELNAGYLVGSGGKAPIKGPAPGIGGGGGESVEPDLTPPPTPTGAQVTPTFNTLIIEHDLPTYTQGHGHARTRVYGAQWVSGPLPTFSSAELITEFTGTVFAHPTTLGTTWHIWLKWVSEDGVESSIPAGGTNGIARTTGKVGNSDLGPLIVEAGNLANGAVSAAKLAAQAVDLTKFASGIEPATIVGAVPGSFVTRLVFNTGDWKLYRWNGTAYTATVPATDLTGQIVATQITDGAITTPKMAANSISGDRIQAGTLDASKIVADSITAGQIAAGAIGASEIAAGAITTGKLLVTGRGAALNDDPAVQDISAWNCTHSMSVGTGGVLRFENGTTTAGAIGSRYVTVFGGTTDVWFWSRRVPVAPNKTYKAVANLYAGAGNNRNMYVFLRMWRANGTEVGGGDTGWGGTLSGYVYGGLPPTNVWTRQGALFGANTPRPIPADVVEIAVGVWFQYSDGTGAVQQAAQDIRLEEAIGADLIVDGAIIASKLSAGAIAVGSAAIQDGAIRNALIENLAVDNAKIADGAISTVKIGDAQITNAKIKDAAITHVKILDGEITNAKIQDAAITSAKIGNAQVNLVHINTASIGSLSAVSATIGVLRTVPSGARVEIRDNLIQVFYWNDQEAVRISS</sequence>
<dbReference type="Proteomes" id="UP000231501">
    <property type="component" value="Unassembled WGS sequence"/>
</dbReference>
<dbReference type="Gene3D" id="2.60.120.260">
    <property type="entry name" value="Galactose-binding domain-like"/>
    <property type="match status" value="1"/>
</dbReference>
<accession>A0A2G9C6M4</accession>